<dbReference type="PANTHER" id="PTHR21340:SF0">
    <property type="entry name" value="BIS(5'-NUCLEOSYL)-TETRAPHOSPHATASE [ASYMMETRICAL]"/>
    <property type="match status" value="1"/>
</dbReference>
<dbReference type="PANTHER" id="PTHR21340">
    <property type="entry name" value="DIADENOSINE 5,5-P1,P4-TETRAPHOSPHATE PYROPHOSPHOHYDROLASE MUTT"/>
    <property type="match status" value="1"/>
</dbReference>
<dbReference type="SUPFAM" id="SSF55811">
    <property type="entry name" value="Nudix"/>
    <property type="match status" value="1"/>
</dbReference>
<dbReference type="Pfam" id="PF00293">
    <property type="entry name" value="NUDIX"/>
    <property type="match status" value="1"/>
</dbReference>
<proteinExistence type="inferred from homology"/>
<evidence type="ECO:0000256" key="2">
    <source>
        <dbReference type="RuleBase" id="RU003476"/>
    </source>
</evidence>
<comment type="similarity">
    <text evidence="2">Belongs to the Nudix hydrolase family.</text>
</comment>
<dbReference type="GO" id="GO:0004081">
    <property type="term" value="F:bis(5'-nucleosyl)-tetraphosphatase (asymmetrical) activity"/>
    <property type="evidence" value="ECO:0007669"/>
    <property type="project" value="TreeGrafter"/>
</dbReference>
<organism evidence="4 5">
    <name type="scientific">Saprolegnia diclina (strain VS20)</name>
    <dbReference type="NCBI Taxonomy" id="1156394"/>
    <lineage>
        <taxon>Eukaryota</taxon>
        <taxon>Sar</taxon>
        <taxon>Stramenopiles</taxon>
        <taxon>Oomycota</taxon>
        <taxon>Saprolegniomycetes</taxon>
        <taxon>Saprolegniales</taxon>
        <taxon>Saprolegniaceae</taxon>
        <taxon>Saprolegnia</taxon>
    </lineage>
</organism>
<dbReference type="InterPro" id="IPR020476">
    <property type="entry name" value="Nudix_hydrolase"/>
</dbReference>
<dbReference type="InterPro" id="IPR000086">
    <property type="entry name" value="NUDIX_hydrolase_dom"/>
</dbReference>
<accession>T0RD59</accession>
<dbReference type="OMA" id="WKTICIE"/>
<dbReference type="InterPro" id="IPR015797">
    <property type="entry name" value="NUDIX_hydrolase-like_dom_sf"/>
</dbReference>
<dbReference type="PROSITE" id="PS00893">
    <property type="entry name" value="NUDIX_BOX"/>
    <property type="match status" value="1"/>
</dbReference>
<dbReference type="PRINTS" id="PR00502">
    <property type="entry name" value="NUDIXFAMILY"/>
</dbReference>
<feature type="domain" description="Nudix hydrolase" evidence="3">
    <location>
        <begin position="1"/>
        <end position="132"/>
    </location>
</feature>
<keyword evidence="1 2" id="KW-0378">Hydrolase</keyword>
<dbReference type="RefSeq" id="XP_008619066.1">
    <property type="nucleotide sequence ID" value="XM_008620844.1"/>
</dbReference>
<dbReference type="InterPro" id="IPR051325">
    <property type="entry name" value="Nudix_hydrolase_domain"/>
</dbReference>
<dbReference type="AlphaFoldDB" id="T0RD59"/>
<dbReference type="InParanoid" id="T0RD59"/>
<dbReference type="GeneID" id="19955422"/>
<evidence type="ECO:0000256" key="1">
    <source>
        <dbReference type="ARBA" id="ARBA00022801"/>
    </source>
</evidence>
<name>T0RD59_SAPDV</name>
<dbReference type="eggNOG" id="KOG0648">
    <property type="taxonomic scope" value="Eukaryota"/>
</dbReference>
<dbReference type="PROSITE" id="PS51462">
    <property type="entry name" value="NUDIX"/>
    <property type="match status" value="1"/>
</dbReference>
<dbReference type="InterPro" id="IPR020084">
    <property type="entry name" value="NUDIX_hydrolase_CS"/>
</dbReference>
<dbReference type="GO" id="GO:0006754">
    <property type="term" value="P:ATP biosynthetic process"/>
    <property type="evidence" value="ECO:0007669"/>
    <property type="project" value="TreeGrafter"/>
</dbReference>
<reference evidence="4 5" key="1">
    <citation type="submission" date="2012-04" db="EMBL/GenBank/DDBJ databases">
        <title>The Genome Sequence of Saprolegnia declina VS20.</title>
        <authorList>
            <consortium name="The Broad Institute Genome Sequencing Platform"/>
            <person name="Russ C."/>
            <person name="Nusbaum C."/>
            <person name="Tyler B."/>
            <person name="van West P."/>
            <person name="Dieguez-Uribeondo J."/>
            <person name="de Bruijn I."/>
            <person name="Tripathy S."/>
            <person name="Jiang R."/>
            <person name="Young S.K."/>
            <person name="Zeng Q."/>
            <person name="Gargeya S."/>
            <person name="Fitzgerald M."/>
            <person name="Haas B."/>
            <person name="Abouelleil A."/>
            <person name="Alvarado L."/>
            <person name="Arachchi H.M."/>
            <person name="Berlin A."/>
            <person name="Chapman S.B."/>
            <person name="Goldberg J."/>
            <person name="Griggs A."/>
            <person name="Gujja S."/>
            <person name="Hansen M."/>
            <person name="Howarth C."/>
            <person name="Imamovic A."/>
            <person name="Larimer J."/>
            <person name="McCowen C."/>
            <person name="Montmayeur A."/>
            <person name="Murphy C."/>
            <person name="Neiman D."/>
            <person name="Pearson M."/>
            <person name="Priest M."/>
            <person name="Roberts A."/>
            <person name="Saif S."/>
            <person name="Shea T."/>
            <person name="Sisk P."/>
            <person name="Sykes S."/>
            <person name="Wortman J."/>
            <person name="Nusbaum C."/>
            <person name="Birren B."/>
        </authorList>
    </citation>
    <scope>NUCLEOTIDE SEQUENCE [LARGE SCALE GENOMIC DNA]</scope>
    <source>
        <strain evidence="4 5">VS20</strain>
    </source>
</reference>
<dbReference type="Proteomes" id="UP000030762">
    <property type="component" value="Unassembled WGS sequence"/>
</dbReference>
<sequence length="341" mass="37955">MHCFAVVVVRHPRTKRWLAVQETSKHNRLWWLPAGRVETGETFPAAAVRETREEAGIDIRLIGILRVEHTPLGPQSDRMRIVFYAEPMDADAPLKTTADDESLGAVWTTVSELEAWNAAGQLRGKELLNWALYLEQGGEVAPLATLGAESSGPEPHDTLHMEFRVFFQPSKPNYRYTTIPLAPVEARTDVYIVHSAGVGIKHRGGNRLEIKVRTVDAGDGWEAWTKHRCDDADVNAALARLDLASLPAHPRDVRVQKRRVATVIGGLYLLEESDVVVSIDGDHALWKTICIEGTRRECESAAEALVHVSLRHELVFRGGYPAFVRDVVQRRATSQPGCVDN</sequence>
<dbReference type="EMBL" id="JH767207">
    <property type="protein sequence ID" value="EQC27492.1"/>
    <property type="molecule type" value="Genomic_DNA"/>
</dbReference>
<evidence type="ECO:0000313" key="4">
    <source>
        <dbReference type="EMBL" id="EQC27492.1"/>
    </source>
</evidence>
<gene>
    <name evidence="4" type="ORF">SDRG_14695</name>
</gene>
<dbReference type="OrthoDB" id="66089at2759"/>
<protein>
    <recommendedName>
        <fullName evidence="3">Nudix hydrolase domain-containing protein</fullName>
    </recommendedName>
</protein>
<dbReference type="GO" id="GO:0006167">
    <property type="term" value="P:AMP biosynthetic process"/>
    <property type="evidence" value="ECO:0007669"/>
    <property type="project" value="TreeGrafter"/>
</dbReference>
<evidence type="ECO:0000259" key="3">
    <source>
        <dbReference type="PROSITE" id="PS51462"/>
    </source>
</evidence>
<dbReference type="Gene3D" id="3.90.79.10">
    <property type="entry name" value="Nucleoside Triphosphate Pyrophosphohydrolase"/>
    <property type="match status" value="1"/>
</dbReference>
<evidence type="ECO:0000313" key="5">
    <source>
        <dbReference type="Proteomes" id="UP000030762"/>
    </source>
</evidence>
<keyword evidence="5" id="KW-1185">Reference proteome</keyword>
<dbReference type="VEuPathDB" id="FungiDB:SDRG_14695"/>